<proteinExistence type="predicted"/>
<accession>A0A5J4V1B3</accession>
<reference evidence="1 2" key="1">
    <citation type="submission" date="2019-03" db="EMBL/GenBank/DDBJ databases">
        <title>Single cell metagenomics reveals metabolic interactions within the superorganism composed of flagellate Streblomastix strix and complex community of Bacteroidetes bacteria on its surface.</title>
        <authorList>
            <person name="Treitli S.C."/>
            <person name="Kolisko M."/>
            <person name="Husnik F."/>
            <person name="Keeling P."/>
            <person name="Hampl V."/>
        </authorList>
    </citation>
    <scope>NUCLEOTIDE SEQUENCE [LARGE SCALE GENOMIC DNA]</scope>
    <source>
        <strain evidence="1">ST1C</strain>
    </source>
</reference>
<gene>
    <name evidence="1" type="ORF">EZS28_028618</name>
</gene>
<protein>
    <submittedName>
        <fullName evidence="1">Uncharacterized protein</fullName>
    </submittedName>
</protein>
<comment type="caution">
    <text evidence="1">The sequence shown here is derived from an EMBL/GenBank/DDBJ whole genome shotgun (WGS) entry which is preliminary data.</text>
</comment>
<evidence type="ECO:0000313" key="2">
    <source>
        <dbReference type="Proteomes" id="UP000324800"/>
    </source>
</evidence>
<organism evidence="1 2">
    <name type="scientific">Streblomastix strix</name>
    <dbReference type="NCBI Taxonomy" id="222440"/>
    <lineage>
        <taxon>Eukaryota</taxon>
        <taxon>Metamonada</taxon>
        <taxon>Preaxostyla</taxon>
        <taxon>Oxymonadida</taxon>
        <taxon>Streblomastigidae</taxon>
        <taxon>Streblomastix</taxon>
    </lineage>
</organism>
<name>A0A5J4V1B3_9EUKA</name>
<dbReference type="EMBL" id="SNRW01010939">
    <property type="protein sequence ID" value="KAA6375855.1"/>
    <property type="molecule type" value="Genomic_DNA"/>
</dbReference>
<dbReference type="Proteomes" id="UP000324800">
    <property type="component" value="Unassembled WGS sequence"/>
</dbReference>
<feature type="non-terminal residue" evidence="1">
    <location>
        <position position="1"/>
    </location>
</feature>
<dbReference type="OrthoDB" id="2306477at2759"/>
<sequence>SPLSFGSLTLIPLNPSTEDVEIEQNTFIHTDENENYSVVLFDPVISKGIYKIKILNVIDLQGVGIADQSVQYGRNEWPDDSQYENRIVYYMRNGQIQHQKDKIEGNTNFLLNNQCVSMEVNMDSNPRMLTFFVDDKEQPNFVIDIPNSVRFWLNSQFKVIGFEKLSSPSAKHGHGSHGFQFGKKWK</sequence>
<dbReference type="AlphaFoldDB" id="A0A5J4V1B3"/>
<evidence type="ECO:0000313" key="1">
    <source>
        <dbReference type="EMBL" id="KAA6375855.1"/>
    </source>
</evidence>